<dbReference type="EMBL" id="MK500426">
    <property type="protein sequence ID" value="QBK89490.1"/>
    <property type="molecule type" value="Genomic_DNA"/>
</dbReference>
<dbReference type="InterPro" id="IPR021516">
    <property type="entry name" value="DUF3179"/>
</dbReference>
<protein>
    <submittedName>
        <fullName evidence="1">Uncharacterized protein</fullName>
    </submittedName>
</protein>
<dbReference type="Pfam" id="PF11376">
    <property type="entry name" value="DUF3179"/>
    <property type="match status" value="1"/>
</dbReference>
<evidence type="ECO:0000313" key="1">
    <source>
        <dbReference type="EMBL" id="QBK89490.1"/>
    </source>
</evidence>
<reference evidence="1" key="1">
    <citation type="journal article" date="2019" name="MBio">
        <title>Virus Genomes from Deep Sea Sediments Expand the Ocean Megavirome and Support Independent Origins of Viral Gigantism.</title>
        <authorList>
            <person name="Backstrom D."/>
            <person name="Yutin N."/>
            <person name="Jorgensen S.L."/>
            <person name="Dharamshi J."/>
            <person name="Homa F."/>
            <person name="Zaremba-Niedwiedzka K."/>
            <person name="Spang A."/>
            <person name="Wolf Y.I."/>
            <person name="Koonin E.V."/>
            <person name="Ettema T.J."/>
        </authorList>
    </citation>
    <scope>NUCLEOTIDE SEQUENCE</scope>
</reference>
<organism evidence="1">
    <name type="scientific">Mimivirus LCMiAC02</name>
    <dbReference type="NCBI Taxonomy" id="2506609"/>
    <lineage>
        <taxon>Viruses</taxon>
        <taxon>Varidnaviria</taxon>
        <taxon>Bamfordvirae</taxon>
        <taxon>Nucleocytoviricota</taxon>
        <taxon>Megaviricetes</taxon>
        <taxon>Imitervirales</taxon>
        <taxon>Mimiviridae</taxon>
        <taxon>Klosneuvirinae</taxon>
    </lineage>
</organism>
<sequence>MMMNNMHKIDINLKKRIIKHPKFNTNINLDITDTIMAYNDGKVWKIIPLDVLLRYPIIYDKYYDRTNTKKGHYIISDITITYCPFSGCGMVYFGKFVPTNKVYNNNIVLTDKNNNNILVQMTGRMYNKQLKQIEYGFLRREEAKIFTLRNAISKYPDCLFLTHSTNIHLGPIVEHNYTKNEKIIYPLKYTSTKYHPKTLVYGIEYKSRYSENTENDNKYSVIVSDDASKDKINSRDYNKTKYNVYFSKMMDKIRERGGIIIPSYWFAWYNMFPNTKVIKL</sequence>
<proteinExistence type="predicted"/>
<gene>
    <name evidence="1" type="ORF">LCMiAC02_05850</name>
</gene>
<name>A0A481Z4C3_9VIRU</name>
<accession>A0A481Z4C3</accession>